<evidence type="ECO:0000313" key="2">
    <source>
        <dbReference type="Proteomes" id="UP000181936"/>
    </source>
</evidence>
<keyword evidence="2" id="KW-1185">Reference proteome</keyword>
<gene>
    <name evidence="1" type="ORF">A9C19_20670</name>
</gene>
<keyword evidence="1" id="KW-0614">Plasmid</keyword>
<dbReference type="RefSeq" id="WP_072581983.1">
    <property type="nucleotide sequence ID" value="NZ_CP016021.1"/>
</dbReference>
<dbReference type="AlphaFoldDB" id="A0A1L3MXZ3"/>
<sequence length="135" mass="15698">MKELLLLHKKMYNVRWNAAEGDPVQLEKEFMLVADREGVDLEKVNEMLEQLYIPPYKKEELPQHLRSNRGGLREGAGRPAMGVTKKVSITLTEEQWEKIDKEKGKGSYSAYFRDLVVDMEEFMTGYESVLKEDDL</sequence>
<dbReference type="KEGG" id="bwh:A9C19_20670"/>
<proteinExistence type="predicted"/>
<geneLocation type="plasmid" evidence="1">
    <name>unnamed</name>
</geneLocation>
<dbReference type="EMBL" id="CP016021">
    <property type="protein sequence ID" value="APH07204.1"/>
    <property type="molecule type" value="Genomic_DNA"/>
</dbReference>
<protein>
    <submittedName>
        <fullName evidence="1">Uncharacterized protein</fullName>
    </submittedName>
</protein>
<organism evidence="1 2">
    <name type="scientific">Bacillus weihaiensis</name>
    <dbReference type="NCBI Taxonomy" id="1547283"/>
    <lineage>
        <taxon>Bacteria</taxon>
        <taxon>Bacillati</taxon>
        <taxon>Bacillota</taxon>
        <taxon>Bacilli</taxon>
        <taxon>Bacillales</taxon>
        <taxon>Bacillaceae</taxon>
        <taxon>Bacillus</taxon>
    </lineage>
</organism>
<dbReference type="Proteomes" id="UP000181936">
    <property type="component" value="Plasmid unnamed"/>
</dbReference>
<accession>A0A1L3MXZ3</accession>
<name>A0A1L3MXZ3_9BACI</name>
<evidence type="ECO:0000313" key="1">
    <source>
        <dbReference type="EMBL" id="APH07204.1"/>
    </source>
</evidence>
<dbReference type="OrthoDB" id="2898209at2"/>
<reference evidence="1 2" key="1">
    <citation type="journal article" date="2016" name="Sci. Rep.">
        <title>Complete genome sequence and transcriptomic analysis of a novel marine strain Bacillus weihaiensis reveals the mechanism of brown algae degradation.</title>
        <authorList>
            <person name="Zhu Y."/>
            <person name="Chen P."/>
            <person name="Bao Y."/>
            <person name="Men Y."/>
            <person name="Zeng Y."/>
            <person name="Yang J."/>
            <person name="Sun J."/>
            <person name="Sun Y."/>
        </authorList>
    </citation>
    <scope>NUCLEOTIDE SEQUENCE [LARGE SCALE GENOMIC DNA]</scope>
    <source>
        <strain evidence="1 2">Alg07</strain>
        <plasmid evidence="2">Plasmid</plasmid>
    </source>
</reference>